<evidence type="ECO:0000256" key="1">
    <source>
        <dbReference type="SAM" id="MobiDB-lite"/>
    </source>
</evidence>
<proteinExistence type="predicted"/>
<protein>
    <submittedName>
        <fullName evidence="2">Uncharacterized protein</fullName>
    </submittedName>
</protein>
<accession>A0A518BYT8</accession>
<keyword evidence="3" id="KW-1185">Reference proteome</keyword>
<gene>
    <name evidence="2" type="ORF">Pan265_20050</name>
</gene>
<organism evidence="2 3">
    <name type="scientific">Mucisphaera calidilacus</name>
    <dbReference type="NCBI Taxonomy" id="2527982"/>
    <lineage>
        <taxon>Bacteria</taxon>
        <taxon>Pseudomonadati</taxon>
        <taxon>Planctomycetota</taxon>
        <taxon>Phycisphaerae</taxon>
        <taxon>Phycisphaerales</taxon>
        <taxon>Phycisphaeraceae</taxon>
        <taxon>Mucisphaera</taxon>
    </lineage>
</organism>
<dbReference type="RefSeq" id="WP_145446320.1">
    <property type="nucleotide sequence ID" value="NZ_CP036280.1"/>
</dbReference>
<feature type="region of interest" description="Disordered" evidence="1">
    <location>
        <begin position="34"/>
        <end position="61"/>
    </location>
</feature>
<feature type="compositionally biased region" description="Basic residues" evidence="1">
    <location>
        <begin position="42"/>
        <end position="58"/>
    </location>
</feature>
<evidence type="ECO:0000313" key="3">
    <source>
        <dbReference type="Proteomes" id="UP000320386"/>
    </source>
</evidence>
<dbReference type="AlphaFoldDB" id="A0A518BYT8"/>
<dbReference type="Proteomes" id="UP000320386">
    <property type="component" value="Chromosome"/>
</dbReference>
<dbReference type="EMBL" id="CP036280">
    <property type="protein sequence ID" value="QDU72142.1"/>
    <property type="molecule type" value="Genomic_DNA"/>
</dbReference>
<sequence>MADITPGSDVLVKVTKQPTNEAARKTLIRVLNKDPEINEHTKRQRRARERHNRPHGRGGRTWIIRIPKQEHVRCLPGEQGKVKATVDVIRDLASIQRFVEVSPA</sequence>
<reference evidence="2 3" key="1">
    <citation type="submission" date="2019-02" db="EMBL/GenBank/DDBJ databases">
        <title>Deep-cultivation of Planctomycetes and their phenomic and genomic characterization uncovers novel biology.</title>
        <authorList>
            <person name="Wiegand S."/>
            <person name="Jogler M."/>
            <person name="Boedeker C."/>
            <person name="Pinto D."/>
            <person name="Vollmers J."/>
            <person name="Rivas-Marin E."/>
            <person name="Kohn T."/>
            <person name="Peeters S.H."/>
            <person name="Heuer A."/>
            <person name="Rast P."/>
            <person name="Oberbeckmann S."/>
            <person name="Bunk B."/>
            <person name="Jeske O."/>
            <person name="Meyerdierks A."/>
            <person name="Storesund J.E."/>
            <person name="Kallscheuer N."/>
            <person name="Luecker S."/>
            <person name="Lage O.M."/>
            <person name="Pohl T."/>
            <person name="Merkel B.J."/>
            <person name="Hornburger P."/>
            <person name="Mueller R.-W."/>
            <person name="Bruemmer F."/>
            <person name="Labrenz M."/>
            <person name="Spormann A.M."/>
            <person name="Op den Camp H."/>
            <person name="Overmann J."/>
            <person name="Amann R."/>
            <person name="Jetten M.S.M."/>
            <person name="Mascher T."/>
            <person name="Medema M.H."/>
            <person name="Devos D.P."/>
            <person name="Kaster A.-K."/>
            <person name="Ovreas L."/>
            <person name="Rohde M."/>
            <person name="Galperin M.Y."/>
            <person name="Jogler C."/>
        </authorList>
    </citation>
    <scope>NUCLEOTIDE SEQUENCE [LARGE SCALE GENOMIC DNA]</scope>
    <source>
        <strain evidence="2 3">Pan265</strain>
    </source>
</reference>
<dbReference type="OrthoDB" id="288616at2"/>
<evidence type="ECO:0000313" key="2">
    <source>
        <dbReference type="EMBL" id="QDU72142.1"/>
    </source>
</evidence>
<dbReference type="KEGG" id="mcad:Pan265_20050"/>
<name>A0A518BYT8_9BACT</name>